<accession>A0AA43QLJ2</accession>
<evidence type="ECO:0000259" key="10">
    <source>
        <dbReference type="Pfam" id="PF01259"/>
    </source>
</evidence>
<dbReference type="Gene3D" id="3.30.470.20">
    <property type="entry name" value="ATP-grasp fold, B domain"/>
    <property type="match status" value="1"/>
</dbReference>
<dbReference type="GO" id="GO:0005737">
    <property type="term" value="C:cytoplasm"/>
    <property type="evidence" value="ECO:0007669"/>
    <property type="project" value="TreeGrafter"/>
</dbReference>
<evidence type="ECO:0000256" key="2">
    <source>
        <dbReference type="ARBA" id="ARBA00010190"/>
    </source>
</evidence>
<proteinExistence type="inferred from homology"/>
<evidence type="ECO:0000256" key="8">
    <source>
        <dbReference type="ARBA" id="ARBA00022840"/>
    </source>
</evidence>
<dbReference type="FunFam" id="3.30.470.20:FF:000015">
    <property type="entry name" value="Phosphoribosylaminoimidazole-succinocarboxamide synthase"/>
    <property type="match status" value="1"/>
</dbReference>
<comment type="caution">
    <text evidence="11">The sequence shown here is derived from an EMBL/GenBank/DDBJ whole genome shotgun (WGS) entry which is preliminary data.</text>
</comment>
<dbReference type="GO" id="GO:0004639">
    <property type="term" value="F:phosphoribosylaminoimidazolesuccinocarboxamide synthase activity"/>
    <property type="evidence" value="ECO:0007669"/>
    <property type="project" value="UniProtKB-EC"/>
</dbReference>
<feature type="domain" description="SAICAR synthetase/ADE2 N-terminal" evidence="10">
    <location>
        <begin position="16"/>
        <end position="266"/>
    </location>
</feature>
<evidence type="ECO:0000256" key="7">
    <source>
        <dbReference type="ARBA" id="ARBA00022755"/>
    </source>
</evidence>
<protein>
    <recommendedName>
        <fullName evidence="4">Phosphoribosylaminoimidazole-succinocarboxamide synthase</fullName>
        <ecNumber evidence="3">6.3.2.6</ecNumber>
    </recommendedName>
    <alternativeName>
        <fullName evidence="9">SAICAR synthetase</fullName>
    </alternativeName>
</protein>
<evidence type="ECO:0000256" key="6">
    <source>
        <dbReference type="ARBA" id="ARBA00022741"/>
    </source>
</evidence>
<dbReference type="CDD" id="cd01414">
    <property type="entry name" value="SAICAR_synt_Sc"/>
    <property type="match status" value="1"/>
</dbReference>
<dbReference type="GO" id="GO:0005524">
    <property type="term" value="F:ATP binding"/>
    <property type="evidence" value="ECO:0007669"/>
    <property type="project" value="UniProtKB-KW"/>
</dbReference>
<comment type="similarity">
    <text evidence="2">Belongs to the SAICAR synthetase family.</text>
</comment>
<name>A0AA43QLJ2_9LECA</name>
<dbReference type="Gene3D" id="3.30.200.20">
    <property type="entry name" value="Phosphorylase Kinase, domain 1"/>
    <property type="match status" value="1"/>
</dbReference>
<comment type="pathway">
    <text evidence="1">Purine metabolism; IMP biosynthesis via de novo pathway; 5-amino-1-(5-phospho-D-ribosyl)imidazole-4-carboxamide from 5-amino-1-(5-phospho-D-ribosyl)imidazole-4-carboxylate: step 1/2.</text>
</comment>
<dbReference type="PANTHER" id="PTHR43700:SF1">
    <property type="entry name" value="PHOSPHORIBOSYLAMINOIMIDAZOLE-SUCCINOCARBOXAMIDE SYNTHASE"/>
    <property type="match status" value="1"/>
</dbReference>
<dbReference type="Proteomes" id="UP001161017">
    <property type="component" value="Unassembled WGS sequence"/>
</dbReference>
<evidence type="ECO:0000256" key="4">
    <source>
        <dbReference type="ARBA" id="ARBA00016460"/>
    </source>
</evidence>
<reference evidence="11" key="1">
    <citation type="journal article" date="2023" name="Genome Biol. Evol.">
        <title>First Whole Genome Sequence and Flow Cytometry Genome Size Data for the Lichen-Forming Fungus Ramalina farinacea (Ascomycota).</title>
        <authorList>
            <person name="Llewellyn T."/>
            <person name="Mian S."/>
            <person name="Hill R."/>
            <person name="Leitch I.J."/>
            <person name="Gaya E."/>
        </authorList>
    </citation>
    <scope>NUCLEOTIDE SEQUENCE</scope>
    <source>
        <strain evidence="11">LIQ254RAFAR</strain>
    </source>
</reference>
<dbReference type="InterPro" id="IPR001636">
    <property type="entry name" value="SAICAR_synth"/>
</dbReference>
<dbReference type="Pfam" id="PF01259">
    <property type="entry name" value="SAICAR_synt"/>
    <property type="match status" value="1"/>
</dbReference>
<keyword evidence="6" id="KW-0547">Nucleotide-binding</keyword>
<evidence type="ECO:0000256" key="5">
    <source>
        <dbReference type="ARBA" id="ARBA00022598"/>
    </source>
</evidence>
<dbReference type="EC" id="6.3.2.6" evidence="3"/>
<dbReference type="HAMAP" id="MF_00137">
    <property type="entry name" value="SAICAR_synth"/>
    <property type="match status" value="1"/>
</dbReference>
<dbReference type="InterPro" id="IPR018236">
    <property type="entry name" value="SAICAR_synthetase_CS"/>
</dbReference>
<dbReference type="SUPFAM" id="SSF56104">
    <property type="entry name" value="SAICAR synthase-like"/>
    <property type="match status" value="1"/>
</dbReference>
<dbReference type="PANTHER" id="PTHR43700">
    <property type="entry name" value="PHOSPHORIBOSYLAMINOIMIDAZOLE-SUCCINOCARBOXAMIDE SYNTHASE"/>
    <property type="match status" value="1"/>
</dbReference>
<evidence type="ECO:0000313" key="12">
    <source>
        <dbReference type="Proteomes" id="UP001161017"/>
    </source>
</evidence>
<organism evidence="11 12">
    <name type="scientific">Ramalina farinacea</name>
    <dbReference type="NCBI Taxonomy" id="258253"/>
    <lineage>
        <taxon>Eukaryota</taxon>
        <taxon>Fungi</taxon>
        <taxon>Dikarya</taxon>
        <taxon>Ascomycota</taxon>
        <taxon>Pezizomycotina</taxon>
        <taxon>Lecanoromycetes</taxon>
        <taxon>OSLEUM clade</taxon>
        <taxon>Lecanoromycetidae</taxon>
        <taxon>Lecanorales</taxon>
        <taxon>Lecanorineae</taxon>
        <taxon>Ramalinaceae</taxon>
        <taxon>Ramalina</taxon>
    </lineage>
</organism>
<dbReference type="NCBIfam" id="TIGR00081">
    <property type="entry name" value="purC"/>
    <property type="match status" value="1"/>
</dbReference>
<keyword evidence="5 11" id="KW-0436">Ligase</keyword>
<dbReference type="NCBIfam" id="NF010568">
    <property type="entry name" value="PRK13961.1"/>
    <property type="match status" value="1"/>
</dbReference>
<gene>
    <name evidence="11" type="primary">ADE1</name>
    <name evidence="11" type="ORF">OHK93_007097</name>
</gene>
<dbReference type="EMBL" id="JAPUFD010000006">
    <property type="protein sequence ID" value="MDI1487824.1"/>
    <property type="molecule type" value="Genomic_DNA"/>
</dbReference>
<evidence type="ECO:0000256" key="9">
    <source>
        <dbReference type="ARBA" id="ARBA00030409"/>
    </source>
</evidence>
<keyword evidence="7" id="KW-0658">Purine biosynthesis</keyword>
<evidence type="ECO:0000256" key="3">
    <source>
        <dbReference type="ARBA" id="ARBA00012217"/>
    </source>
</evidence>
<dbReference type="AlphaFoldDB" id="A0AA43QLJ2"/>
<keyword evidence="8" id="KW-0067">ATP-binding</keyword>
<evidence type="ECO:0000256" key="1">
    <source>
        <dbReference type="ARBA" id="ARBA00004672"/>
    </source>
</evidence>
<dbReference type="GO" id="GO:0006189">
    <property type="term" value="P:'de novo' IMP biosynthetic process"/>
    <property type="evidence" value="ECO:0007669"/>
    <property type="project" value="TreeGrafter"/>
</dbReference>
<keyword evidence="12" id="KW-1185">Reference proteome</keyword>
<evidence type="ECO:0000313" key="11">
    <source>
        <dbReference type="EMBL" id="MDI1487824.1"/>
    </source>
</evidence>
<sequence length="311" mass="34536">MVAVTSTTLGDYLPLVATGKVREIYELDDHKLLFVTTDRISAFDVIMDNSIDQKGAILTHLSEFWFKLMQKKIPSLPTHFLSTGIPSDLKQRLPSDLGAQLDSRSMVVKRLKVLPIESIVRGYITGSAWTSYQKDGTFVGISLPAGLQESQKFDKPIWTPSTKAEVGGKDENITAQQAADLVGPEIVTQIRDFSLQLYDEASIYAAARGIIVADTKFEFGIDESSTPPLLVLVDEVLTPDSSRFWSAERYEIGRSQESFDKQHLRGNDAFGQLNSPKGKTGVTMPEAIVANTFTRYKEAYETLLGCTWQDK</sequence>
<dbReference type="InterPro" id="IPR028923">
    <property type="entry name" value="SAICAR_synt/ADE2_N"/>
</dbReference>
<dbReference type="PROSITE" id="PS01057">
    <property type="entry name" value="SAICAR_SYNTHETASE_1"/>
    <property type="match status" value="1"/>
</dbReference>